<keyword evidence="1" id="KW-0285">Flavoprotein</keyword>
<keyword evidence="7" id="KW-1185">Reference proteome</keyword>
<protein>
    <submittedName>
        <fullName evidence="6">Alkanesulfonate monooxygenase SsuD/methylene tetrahydromethanopterin reductase-like flavin-dependent oxidoreductase (Luciferase family)</fullName>
    </submittedName>
</protein>
<dbReference type="PANTHER" id="PTHR42847">
    <property type="entry name" value="ALKANESULFONATE MONOOXYGENASE"/>
    <property type="match status" value="1"/>
</dbReference>
<organism evidence="6 7">
    <name type="scientific">Nonomuraea thailandensis</name>
    <dbReference type="NCBI Taxonomy" id="1188745"/>
    <lineage>
        <taxon>Bacteria</taxon>
        <taxon>Bacillati</taxon>
        <taxon>Actinomycetota</taxon>
        <taxon>Actinomycetes</taxon>
        <taxon>Streptosporangiales</taxon>
        <taxon>Streptosporangiaceae</taxon>
        <taxon>Nonomuraea</taxon>
    </lineage>
</organism>
<dbReference type="GO" id="GO:0008726">
    <property type="term" value="F:alkanesulfonate monooxygenase activity"/>
    <property type="evidence" value="ECO:0007669"/>
    <property type="project" value="TreeGrafter"/>
</dbReference>
<dbReference type="AlphaFoldDB" id="A0A9X2K7V6"/>
<keyword evidence="2" id="KW-0288">FMN</keyword>
<dbReference type="Gene3D" id="3.20.20.30">
    <property type="entry name" value="Luciferase-like domain"/>
    <property type="match status" value="1"/>
</dbReference>
<evidence type="ECO:0000256" key="3">
    <source>
        <dbReference type="ARBA" id="ARBA00023002"/>
    </source>
</evidence>
<comment type="caution">
    <text evidence="6">The sequence shown here is derived from an EMBL/GenBank/DDBJ whole genome shotgun (WGS) entry which is preliminary data.</text>
</comment>
<evidence type="ECO:0000313" key="7">
    <source>
        <dbReference type="Proteomes" id="UP001139648"/>
    </source>
</evidence>
<evidence type="ECO:0000256" key="2">
    <source>
        <dbReference type="ARBA" id="ARBA00022643"/>
    </source>
</evidence>
<evidence type="ECO:0000259" key="5">
    <source>
        <dbReference type="Pfam" id="PF00296"/>
    </source>
</evidence>
<dbReference type="EMBL" id="JAMZEB010000002">
    <property type="protein sequence ID" value="MCP2363488.1"/>
    <property type="molecule type" value="Genomic_DNA"/>
</dbReference>
<name>A0A9X2K7V6_9ACTN</name>
<proteinExistence type="predicted"/>
<evidence type="ECO:0000313" key="6">
    <source>
        <dbReference type="EMBL" id="MCP2363488.1"/>
    </source>
</evidence>
<dbReference type="Pfam" id="PF00296">
    <property type="entry name" value="Bac_luciferase"/>
    <property type="match status" value="1"/>
</dbReference>
<dbReference type="InterPro" id="IPR036661">
    <property type="entry name" value="Luciferase-like_sf"/>
</dbReference>
<evidence type="ECO:0000256" key="1">
    <source>
        <dbReference type="ARBA" id="ARBA00022630"/>
    </source>
</evidence>
<evidence type="ECO:0000256" key="4">
    <source>
        <dbReference type="ARBA" id="ARBA00023033"/>
    </source>
</evidence>
<gene>
    <name evidence="6" type="ORF">HD597_010508</name>
</gene>
<dbReference type="GO" id="GO:0046306">
    <property type="term" value="P:alkanesulfonate catabolic process"/>
    <property type="evidence" value="ECO:0007669"/>
    <property type="project" value="TreeGrafter"/>
</dbReference>
<dbReference type="SUPFAM" id="SSF51679">
    <property type="entry name" value="Bacterial luciferase-like"/>
    <property type="match status" value="1"/>
</dbReference>
<dbReference type="InterPro" id="IPR011251">
    <property type="entry name" value="Luciferase-like_dom"/>
</dbReference>
<keyword evidence="4 6" id="KW-0503">Monooxygenase</keyword>
<accession>A0A9X2K7V6</accession>
<dbReference type="Proteomes" id="UP001139648">
    <property type="component" value="Unassembled WGS sequence"/>
</dbReference>
<reference evidence="6" key="1">
    <citation type="submission" date="2022-06" db="EMBL/GenBank/DDBJ databases">
        <title>Sequencing the genomes of 1000 actinobacteria strains.</title>
        <authorList>
            <person name="Klenk H.-P."/>
        </authorList>
    </citation>
    <scope>NUCLEOTIDE SEQUENCE</scope>
    <source>
        <strain evidence="6">DSM 46694</strain>
    </source>
</reference>
<feature type="domain" description="Luciferase-like" evidence="5">
    <location>
        <begin position="23"/>
        <end position="226"/>
    </location>
</feature>
<dbReference type="PANTHER" id="PTHR42847:SF4">
    <property type="entry name" value="ALKANESULFONATE MONOOXYGENASE-RELATED"/>
    <property type="match status" value="1"/>
</dbReference>
<dbReference type="RefSeq" id="WP_253755105.1">
    <property type="nucleotide sequence ID" value="NZ_BAABKA010000006.1"/>
</dbReference>
<dbReference type="InterPro" id="IPR050172">
    <property type="entry name" value="SsuD_RutA_monooxygenase"/>
</dbReference>
<keyword evidence="3" id="KW-0560">Oxidoreductase</keyword>
<sequence length="303" mass="31178">MESFEIGVILPGIAVQHRDGLTLAEAARHAERAGLDGVWHGDHLAVGGPVLDAPIALATAAAATTRVRIGTSVFIPAIRPLAWAAKQVATLRYVSGERLVLGVGSGGGPAQWAAAGVPYGERGRRTDIALELLPRLLAGEPVILPEAVDPDARQPVRLAPAVEMPPVWVGNASDAAIRRAARLGDGWFPSLIPPQEVARGRVRLAELAAGHGRPAPVIAVGGAAHVGGGPAAQAEIAAGISGGYGRPLEEVAGIPLTGEPKQVAERLAEYRAAGAGHAVIGVSGGDWRAQVDLLAEVRDLLRR</sequence>